<accession>A0A1G9U8L6</accession>
<proteinExistence type="inferred from homology"/>
<dbReference type="RefSeq" id="WP_093205724.1">
    <property type="nucleotide sequence ID" value="NZ_FNGS01000007.1"/>
</dbReference>
<evidence type="ECO:0000256" key="1">
    <source>
        <dbReference type="ARBA" id="ARBA00007261"/>
    </source>
</evidence>
<reference evidence="9 10" key="1">
    <citation type="submission" date="2016-10" db="EMBL/GenBank/DDBJ databases">
        <authorList>
            <person name="de Groot N.N."/>
        </authorList>
    </citation>
    <scope>NUCLEOTIDE SEQUENCE [LARGE SCALE GENOMIC DNA]</scope>
    <source>
        <strain evidence="9 10">DSM 21668</strain>
    </source>
</reference>
<keyword evidence="4" id="KW-0862">Zinc</keyword>
<feature type="signal peptide" evidence="6">
    <location>
        <begin position="1"/>
        <end position="20"/>
    </location>
</feature>
<organism evidence="9 10">
    <name type="scientific">Siphonobacter aquaeclarae</name>
    <dbReference type="NCBI Taxonomy" id="563176"/>
    <lineage>
        <taxon>Bacteria</taxon>
        <taxon>Pseudomonadati</taxon>
        <taxon>Bacteroidota</taxon>
        <taxon>Cytophagia</taxon>
        <taxon>Cytophagales</taxon>
        <taxon>Cytophagaceae</taxon>
        <taxon>Siphonobacter</taxon>
    </lineage>
</organism>
<dbReference type="InterPro" id="IPR011249">
    <property type="entry name" value="Metalloenz_LuxS/M16"/>
</dbReference>
<keyword evidence="3" id="KW-0378">Hydrolase</keyword>
<evidence type="ECO:0000256" key="4">
    <source>
        <dbReference type="ARBA" id="ARBA00022833"/>
    </source>
</evidence>
<evidence type="ECO:0000259" key="7">
    <source>
        <dbReference type="Pfam" id="PF00675"/>
    </source>
</evidence>
<dbReference type="STRING" id="563176.SAMN04488090_3720"/>
<feature type="domain" description="Peptidase M16 N-terminal" evidence="7">
    <location>
        <begin position="48"/>
        <end position="166"/>
    </location>
</feature>
<dbReference type="InterPro" id="IPR011765">
    <property type="entry name" value="Pept_M16_N"/>
</dbReference>
<name>A0A1G9U8L6_9BACT</name>
<keyword evidence="5" id="KW-0482">Metalloprotease</keyword>
<dbReference type="SUPFAM" id="SSF63411">
    <property type="entry name" value="LuxS/MPP-like metallohydrolase"/>
    <property type="match status" value="4"/>
</dbReference>
<dbReference type="PANTHER" id="PTHR43690">
    <property type="entry name" value="NARDILYSIN"/>
    <property type="match status" value="1"/>
</dbReference>
<feature type="domain" description="Peptidase M16 C-terminal" evidence="8">
    <location>
        <begin position="205"/>
        <end position="386"/>
    </location>
</feature>
<protein>
    <submittedName>
        <fullName evidence="9">Zinc protease</fullName>
    </submittedName>
</protein>
<dbReference type="Pfam" id="PF00675">
    <property type="entry name" value="Peptidase_M16"/>
    <property type="match status" value="1"/>
</dbReference>
<evidence type="ECO:0000256" key="2">
    <source>
        <dbReference type="ARBA" id="ARBA00022670"/>
    </source>
</evidence>
<evidence type="ECO:0000313" key="9">
    <source>
        <dbReference type="EMBL" id="SDM56218.1"/>
    </source>
</evidence>
<dbReference type="AlphaFoldDB" id="A0A1G9U8L6"/>
<dbReference type="Gene3D" id="3.30.830.10">
    <property type="entry name" value="Metalloenzyme, LuxS/M16 peptidase-like"/>
    <property type="match status" value="4"/>
</dbReference>
<dbReference type="GO" id="GO:0046872">
    <property type="term" value="F:metal ion binding"/>
    <property type="evidence" value="ECO:0007669"/>
    <property type="project" value="InterPro"/>
</dbReference>
<dbReference type="GO" id="GO:0008237">
    <property type="term" value="F:metallopeptidase activity"/>
    <property type="evidence" value="ECO:0007669"/>
    <property type="project" value="UniProtKB-KW"/>
</dbReference>
<keyword evidence="2 9" id="KW-0645">Protease</keyword>
<dbReference type="EMBL" id="FNGS01000007">
    <property type="protein sequence ID" value="SDM56218.1"/>
    <property type="molecule type" value="Genomic_DNA"/>
</dbReference>
<dbReference type="InterPro" id="IPR050626">
    <property type="entry name" value="Peptidase_M16"/>
</dbReference>
<gene>
    <name evidence="9" type="ORF">SAMN04488090_3720</name>
</gene>
<evidence type="ECO:0000256" key="3">
    <source>
        <dbReference type="ARBA" id="ARBA00022801"/>
    </source>
</evidence>
<keyword evidence="6" id="KW-0732">Signal</keyword>
<evidence type="ECO:0000259" key="8">
    <source>
        <dbReference type="Pfam" id="PF05193"/>
    </source>
</evidence>
<feature type="domain" description="Peptidase M16 C-terminal" evidence="8">
    <location>
        <begin position="683"/>
        <end position="860"/>
    </location>
</feature>
<dbReference type="OrthoDB" id="9811314at2"/>
<sequence length="934" mass="104624">MKSHLTFVVGFLMVAANAVAQNLNQPIPFDPQTKVGKLPNGLTYYIRKNAEPKNRAHLMLAVKVGSIQEEDHENGLAHFTEHMGFNGTKNFPKNELVSFLQSNGIKFGDDLNAFTSFEQTVYFLPVPTDSARVFLKAFDILEDWAHNVTMEESEINKERGVILEELRGGKGAGQRMRDKYFPIIMNGSKWGQRNVIGTEEILKNFKPETIRNFYKTWYQPHNEAIIAVGDFDPDQVEKIIKEKFGAIPAVPNPKPLGEYPIPANADTKVAIVTDKEQPYTIVQVLTRLPELQERTFADSREKIKRALFNQMLNNRLQELTKKADPPYQFGGSNIGGFLGKYDSFGSFVVAKTGGIEKGLKAVLDENIRVLKFGFTATELDRAKQNLLTSTEKRFKEKDKTKSEAFANEYMGDFVNEVPSMGIERYFDFVKAELPGVTLDEINAMPKQLISKENRAVIVLAPEKEKETLPKESQLLEWIDNAGQNVTAYVDEVITKPLLATLPTPGKVTAEKQIPEIGVTELTLSNGLKVVLKPTDFKNDEILFRSYSFGGTSLYSVADNLNADQSNVIAAQGGLADFSSTQLKKYLTGKVANVSTYVGETSEGINGAFSPKDTETALQLIYANFMLPRKDTEVVKGYLANMKDELVQKYATPDPQSVFFDTLSAVMSGYNPRRIPLKPQDVDKIDVDKALKFYKERFGNASDFTFFFVGNFKVDEFKPLLEKYLGSLPGTGKKEMYKDLNIRPLKGKVNKTVYRGIDDKAAAQLVYSGDLPYTPENITNLNAIEEILNIKLIEEIREKESGVYYIYAQSDASKFPKQTYSLSIGYGTNPGRVEELATKTLAILEGIKKNGPDQKDVDKYKIETKRQLEVQQKENRYWAAELQAAYQNGEDPKDILKEMKLIDGVTVASVKALAAKVFGPNLIKAVLLPEKKTAK</sequence>
<dbReference type="Proteomes" id="UP000198901">
    <property type="component" value="Unassembled WGS sequence"/>
</dbReference>
<dbReference type="GO" id="GO:0006508">
    <property type="term" value="P:proteolysis"/>
    <property type="evidence" value="ECO:0007669"/>
    <property type="project" value="UniProtKB-KW"/>
</dbReference>
<dbReference type="PANTHER" id="PTHR43690:SF34">
    <property type="entry name" value="ZINC PROTEASE PQQL-LIKE"/>
    <property type="match status" value="1"/>
</dbReference>
<comment type="similarity">
    <text evidence="1">Belongs to the peptidase M16 family.</text>
</comment>
<feature type="chain" id="PRO_5011753278" evidence="6">
    <location>
        <begin position="21"/>
        <end position="934"/>
    </location>
</feature>
<dbReference type="InterPro" id="IPR007863">
    <property type="entry name" value="Peptidase_M16_C"/>
</dbReference>
<evidence type="ECO:0000313" key="10">
    <source>
        <dbReference type="Proteomes" id="UP000198901"/>
    </source>
</evidence>
<evidence type="ECO:0000256" key="6">
    <source>
        <dbReference type="SAM" id="SignalP"/>
    </source>
</evidence>
<dbReference type="Pfam" id="PF05193">
    <property type="entry name" value="Peptidase_M16_C"/>
    <property type="match status" value="2"/>
</dbReference>
<keyword evidence="10" id="KW-1185">Reference proteome</keyword>
<evidence type="ECO:0000256" key="5">
    <source>
        <dbReference type="ARBA" id="ARBA00023049"/>
    </source>
</evidence>